<reference evidence="1 2" key="1">
    <citation type="journal article" date="2015" name="Stand. Genomic Sci.">
        <title>Genomic Encyclopedia of Bacterial and Archaeal Type Strains, Phase III: the genomes of soil and plant-associated and newly described type strains.</title>
        <authorList>
            <person name="Whitman W.B."/>
            <person name="Woyke T."/>
            <person name="Klenk H.P."/>
            <person name="Zhou Y."/>
            <person name="Lilburn T.G."/>
            <person name="Beck B.J."/>
            <person name="De Vos P."/>
            <person name="Vandamme P."/>
            <person name="Eisen J.A."/>
            <person name="Garrity G."/>
            <person name="Hugenholtz P."/>
            <person name="Kyrpides N.C."/>
        </authorList>
    </citation>
    <scope>NUCLEOTIDE SEQUENCE [LARGE SCALE GENOMIC DNA]</scope>
    <source>
        <strain evidence="1 2">VKM Ac-2538</strain>
    </source>
</reference>
<gene>
    <name evidence="1" type="ORF">EV644_10120</name>
</gene>
<dbReference type="RefSeq" id="WP_241997897.1">
    <property type="nucleotide sequence ID" value="NZ_SLWM01000001.1"/>
</dbReference>
<organism evidence="1 2">
    <name type="scientific">Kribbella orskensis</name>
    <dbReference type="NCBI Taxonomy" id="2512216"/>
    <lineage>
        <taxon>Bacteria</taxon>
        <taxon>Bacillati</taxon>
        <taxon>Actinomycetota</taxon>
        <taxon>Actinomycetes</taxon>
        <taxon>Propionibacteriales</taxon>
        <taxon>Kribbellaceae</taxon>
        <taxon>Kribbella</taxon>
    </lineage>
</organism>
<protein>
    <submittedName>
        <fullName evidence="1">Alkylmercury lyase-like protein</fullName>
    </submittedName>
</protein>
<accession>A0ABY2BT35</accession>
<dbReference type="Proteomes" id="UP000295818">
    <property type="component" value="Unassembled WGS sequence"/>
</dbReference>
<name>A0ABY2BT35_9ACTN</name>
<proteinExistence type="predicted"/>
<dbReference type="InterPro" id="IPR004927">
    <property type="entry name" value="MerB"/>
</dbReference>
<dbReference type="InterPro" id="IPR053717">
    <property type="entry name" value="MerB_lyase_sf"/>
</dbReference>
<evidence type="ECO:0000313" key="1">
    <source>
        <dbReference type="EMBL" id="TCO31380.1"/>
    </source>
</evidence>
<evidence type="ECO:0000313" key="2">
    <source>
        <dbReference type="Proteomes" id="UP000295818"/>
    </source>
</evidence>
<sequence>MCAIDALGIAAMLGRDTRIESVDVTTGQPIIITTTSGHTDWEPAAAVVFIGADAGVGPSADCCCGYLNFFIGQASAEAWTRNHPGIPGQILNQTQAEDLGTRLFRPLLAD</sequence>
<dbReference type="SUPFAM" id="SSF160387">
    <property type="entry name" value="NosL/MerB-like"/>
    <property type="match status" value="1"/>
</dbReference>
<dbReference type="Pfam" id="PF03243">
    <property type="entry name" value="MerB"/>
    <property type="match status" value="1"/>
</dbReference>
<dbReference type="Gene3D" id="3.30.450.410">
    <property type="match status" value="1"/>
</dbReference>
<dbReference type="EMBL" id="SLWM01000001">
    <property type="protein sequence ID" value="TCO31380.1"/>
    <property type="molecule type" value="Genomic_DNA"/>
</dbReference>
<comment type="caution">
    <text evidence="1">The sequence shown here is derived from an EMBL/GenBank/DDBJ whole genome shotgun (WGS) entry which is preliminary data.</text>
</comment>
<keyword evidence="2" id="KW-1185">Reference proteome</keyword>